<protein>
    <submittedName>
        <fullName evidence="2">Uncharacterized protein</fullName>
    </submittedName>
</protein>
<sequence>AKALLMLLSIGMVALIYSLQFGFQFLMENPDLKNYVMWYPPLWFSNIILYTFDTTLLDIYILNIWMSLTLAILVPMLILYFSYKGAEKFYTLEGGIEKASSTIENENIFYKFNRRIMGSKWEGLVITQLKQFFRKKENITKLVYLGGLTCVYGLIFSFSMREAPGDFLSGGFVVLMVVFMGGMLYGLMLGSFIFVGSKDLLWVYKRSPRNVNSLVYSYIIAMLIINTILALGVTIFFTILFEFDAFYV</sequence>
<accession>X1RZE8</accession>
<keyword evidence="1" id="KW-0472">Membrane</keyword>
<organism evidence="2">
    <name type="scientific">marine sediment metagenome</name>
    <dbReference type="NCBI Taxonomy" id="412755"/>
    <lineage>
        <taxon>unclassified sequences</taxon>
        <taxon>metagenomes</taxon>
        <taxon>ecological metagenomes</taxon>
    </lineage>
</organism>
<feature type="transmembrane region" description="Helical" evidence="1">
    <location>
        <begin position="215"/>
        <end position="241"/>
    </location>
</feature>
<gene>
    <name evidence="2" type="ORF">S12H4_21862</name>
</gene>
<comment type="caution">
    <text evidence="2">The sequence shown here is derived from an EMBL/GenBank/DDBJ whole genome shotgun (WGS) entry which is preliminary data.</text>
</comment>
<feature type="non-terminal residue" evidence="2">
    <location>
        <position position="248"/>
    </location>
</feature>
<feature type="transmembrane region" description="Helical" evidence="1">
    <location>
        <begin position="172"/>
        <end position="195"/>
    </location>
</feature>
<evidence type="ECO:0000256" key="1">
    <source>
        <dbReference type="SAM" id="Phobius"/>
    </source>
</evidence>
<keyword evidence="1" id="KW-1133">Transmembrane helix</keyword>
<dbReference type="EMBL" id="BARW01011311">
    <property type="protein sequence ID" value="GAI85993.1"/>
    <property type="molecule type" value="Genomic_DNA"/>
</dbReference>
<feature type="non-terminal residue" evidence="2">
    <location>
        <position position="1"/>
    </location>
</feature>
<evidence type="ECO:0000313" key="2">
    <source>
        <dbReference type="EMBL" id="GAI85993.1"/>
    </source>
</evidence>
<feature type="transmembrane region" description="Helical" evidence="1">
    <location>
        <begin position="142"/>
        <end position="160"/>
    </location>
</feature>
<keyword evidence="1" id="KW-0812">Transmembrane</keyword>
<name>X1RZE8_9ZZZZ</name>
<reference evidence="2" key="1">
    <citation type="journal article" date="2014" name="Front. Microbiol.">
        <title>High frequency of phylogenetically diverse reductive dehalogenase-homologous genes in deep subseafloor sedimentary metagenomes.</title>
        <authorList>
            <person name="Kawai M."/>
            <person name="Futagami T."/>
            <person name="Toyoda A."/>
            <person name="Takaki Y."/>
            <person name="Nishi S."/>
            <person name="Hori S."/>
            <person name="Arai W."/>
            <person name="Tsubouchi T."/>
            <person name="Morono Y."/>
            <person name="Uchiyama I."/>
            <person name="Ito T."/>
            <person name="Fujiyama A."/>
            <person name="Inagaki F."/>
            <person name="Takami H."/>
        </authorList>
    </citation>
    <scope>NUCLEOTIDE SEQUENCE</scope>
    <source>
        <strain evidence="2">Expedition CK06-06</strain>
    </source>
</reference>
<dbReference type="AlphaFoldDB" id="X1RZE8"/>
<feature type="transmembrane region" description="Helical" evidence="1">
    <location>
        <begin position="64"/>
        <end position="83"/>
    </location>
</feature>
<feature type="transmembrane region" description="Helical" evidence="1">
    <location>
        <begin position="6"/>
        <end position="23"/>
    </location>
</feature>
<proteinExistence type="predicted"/>